<feature type="transmembrane region" description="Helical" evidence="2">
    <location>
        <begin position="183"/>
        <end position="200"/>
    </location>
</feature>
<dbReference type="AlphaFoldDB" id="A0A3N2D0L3"/>
<dbReference type="RefSeq" id="WP_123740287.1">
    <property type="nucleotide sequence ID" value="NZ_RKHQ01000002.1"/>
</dbReference>
<keyword evidence="2" id="KW-0812">Transmembrane</keyword>
<feature type="transmembrane region" description="Helical" evidence="2">
    <location>
        <begin position="301"/>
        <end position="322"/>
    </location>
</feature>
<name>A0A3N2D0L3_9MICO</name>
<feature type="transmembrane region" description="Helical" evidence="2">
    <location>
        <begin position="268"/>
        <end position="289"/>
    </location>
</feature>
<gene>
    <name evidence="4" type="ORF">EDD28_2720</name>
</gene>
<dbReference type="Pfam" id="PF02517">
    <property type="entry name" value="Rce1-like"/>
    <property type="match status" value="1"/>
</dbReference>
<dbReference type="GO" id="GO:0004175">
    <property type="term" value="F:endopeptidase activity"/>
    <property type="evidence" value="ECO:0007669"/>
    <property type="project" value="UniProtKB-ARBA"/>
</dbReference>
<feature type="transmembrane region" description="Helical" evidence="2">
    <location>
        <begin position="143"/>
        <end position="163"/>
    </location>
</feature>
<dbReference type="Proteomes" id="UP000275356">
    <property type="component" value="Unassembled WGS sequence"/>
</dbReference>
<protein>
    <submittedName>
        <fullName evidence="4">Membrane protease YdiL (CAAX protease family)</fullName>
    </submittedName>
</protein>
<keyword evidence="2" id="KW-1133">Transmembrane helix</keyword>
<feature type="region of interest" description="Disordered" evidence="1">
    <location>
        <begin position="1"/>
        <end position="27"/>
    </location>
</feature>
<sequence>MTTPAAPQFPVYPAGTSPAPPRRARGAELPAGYPEAATPYERLPRTLAGYTWWRLALAILIAIAVFGVGQVLVLVPMMIGDPSGLLGLEQRLASLDALDVPMLVVALASLAFIIPGVWFGMWVMRLRPAWIVSSVVGRLRWRWMLRCGLYAVVMIVVSIGASIGVGLLAGDELTPDWTPLSRLWLPLLVIVLLVPFQAAAEEYAFRGVMVQALGSWLPRRWWARVVIALVTTGLFVSGHMYELWGLLDVGIFGLAALWLVLRTGGLEASIALHVVNNVVVFGLMASGVWGTTVQSADGGSLIGVLISAVTTIGYCIAVELTARRWRIARTSPWPEAGSTQAPALPLPVTLVPVALVTADGVVDGLVGSGGAGGGRGHVYPPER</sequence>
<feature type="transmembrane region" description="Helical" evidence="2">
    <location>
        <begin position="243"/>
        <end position="261"/>
    </location>
</feature>
<accession>A0A3N2D0L3</accession>
<reference evidence="4 5" key="1">
    <citation type="submission" date="2018-11" db="EMBL/GenBank/DDBJ databases">
        <title>Sequencing the genomes of 1000 actinobacteria strains.</title>
        <authorList>
            <person name="Klenk H.-P."/>
        </authorList>
    </citation>
    <scope>NUCLEOTIDE SEQUENCE [LARGE SCALE GENOMIC DNA]</scope>
    <source>
        <strain evidence="4 5">DSM 13521</strain>
    </source>
</reference>
<feature type="domain" description="CAAX prenyl protease 2/Lysostaphin resistance protein A-like" evidence="3">
    <location>
        <begin position="185"/>
        <end position="279"/>
    </location>
</feature>
<dbReference type="OrthoDB" id="2680086at2"/>
<feature type="transmembrane region" description="Helical" evidence="2">
    <location>
        <begin position="52"/>
        <end position="80"/>
    </location>
</feature>
<keyword evidence="4" id="KW-0645">Protease</keyword>
<keyword evidence="4" id="KW-0378">Hydrolase</keyword>
<keyword evidence="2" id="KW-0472">Membrane</keyword>
<keyword evidence="5" id="KW-1185">Reference proteome</keyword>
<dbReference type="GO" id="GO:0080120">
    <property type="term" value="P:CAAX-box protein maturation"/>
    <property type="evidence" value="ECO:0007669"/>
    <property type="project" value="UniProtKB-ARBA"/>
</dbReference>
<evidence type="ECO:0000313" key="4">
    <source>
        <dbReference type="EMBL" id="ROR93309.1"/>
    </source>
</evidence>
<feature type="transmembrane region" description="Helical" evidence="2">
    <location>
        <begin position="100"/>
        <end position="123"/>
    </location>
</feature>
<evidence type="ECO:0000259" key="3">
    <source>
        <dbReference type="Pfam" id="PF02517"/>
    </source>
</evidence>
<feature type="transmembrane region" description="Helical" evidence="2">
    <location>
        <begin position="221"/>
        <end position="237"/>
    </location>
</feature>
<evidence type="ECO:0000313" key="5">
    <source>
        <dbReference type="Proteomes" id="UP000275356"/>
    </source>
</evidence>
<comment type="caution">
    <text evidence="4">The sequence shown here is derived from an EMBL/GenBank/DDBJ whole genome shotgun (WGS) entry which is preliminary data.</text>
</comment>
<dbReference type="EMBL" id="RKHQ01000002">
    <property type="protein sequence ID" value="ROR93309.1"/>
    <property type="molecule type" value="Genomic_DNA"/>
</dbReference>
<dbReference type="InterPro" id="IPR003675">
    <property type="entry name" value="Rce1/LyrA-like_dom"/>
</dbReference>
<organism evidence="4 5">
    <name type="scientific">Salana multivorans</name>
    <dbReference type="NCBI Taxonomy" id="120377"/>
    <lineage>
        <taxon>Bacteria</taxon>
        <taxon>Bacillati</taxon>
        <taxon>Actinomycetota</taxon>
        <taxon>Actinomycetes</taxon>
        <taxon>Micrococcales</taxon>
        <taxon>Beutenbergiaceae</taxon>
        <taxon>Salana</taxon>
    </lineage>
</organism>
<evidence type="ECO:0000256" key="2">
    <source>
        <dbReference type="SAM" id="Phobius"/>
    </source>
</evidence>
<proteinExistence type="predicted"/>
<dbReference type="GO" id="GO:0006508">
    <property type="term" value="P:proteolysis"/>
    <property type="evidence" value="ECO:0007669"/>
    <property type="project" value="UniProtKB-KW"/>
</dbReference>
<evidence type="ECO:0000256" key="1">
    <source>
        <dbReference type="SAM" id="MobiDB-lite"/>
    </source>
</evidence>